<protein>
    <recommendedName>
        <fullName evidence="2">Polymerase/histidinol phosphatase N-terminal domain-containing protein</fullName>
    </recommendedName>
</protein>
<dbReference type="STRING" id="3983.A0A2C9UND5"/>
<dbReference type="InterPro" id="IPR052018">
    <property type="entry name" value="PHP_domain"/>
</dbReference>
<sequence length="446" mass="48772">MGDDGFVSKENPVKAKDKKKKKKKRGGTKKKMTAEQTLAFKAVTEWVYLDQQSSPPLVSSASACVVDDFGVQKTMVRGGEKVVFELHSHSKFSDGFLSPSKLVERAHGNGVKVLALTDHDTMAGIPEATEAARRFGIKIIPGVEISTIYSPRNSEAEEPVHILAYYSSCGPAKFDELEKFLANIRDGRFLRAKDMILKLNKLKLPLKWEHVARIAGKGVAPGRLHVARAMVEAGYVENLKQAFAKYLYDGGPAYSTGSEPLAEEAVQLICETGGLAVLAHPWALKNPVAVIRRLKDAGLHGLEVYRSDGKLAVYSDLADVYGLLKLGGSDYHGRGGNGESELGSVNLPVLALHDFLKVARPIWCGAIRAILENYAKEPSDTNLARITRYGRTRISPSSCGMDLIDCCLSSWLTNEERQNSEFEAIKLKLSHISVNEGGLHVPIESK</sequence>
<proteinExistence type="predicted"/>
<evidence type="ECO:0000313" key="3">
    <source>
        <dbReference type="EMBL" id="OAY32107.1"/>
    </source>
</evidence>
<feature type="region of interest" description="Disordered" evidence="1">
    <location>
        <begin position="1"/>
        <end position="32"/>
    </location>
</feature>
<dbReference type="PANTHER" id="PTHR42924:SF3">
    <property type="entry name" value="POLYMERASE_HISTIDINOL PHOSPHATASE N-TERMINAL DOMAIN-CONTAINING PROTEIN"/>
    <property type="match status" value="1"/>
</dbReference>
<dbReference type="FunFam" id="1.10.150.650:FF:000002">
    <property type="entry name" value="PHP domain-containing protein"/>
    <property type="match status" value="1"/>
</dbReference>
<evidence type="ECO:0000256" key="1">
    <source>
        <dbReference type="SAM" id="MobiDB-lite"/>
    </source>
</evidence>
<dbReference type="AlphaFoldDB" id="A0A2C9UND5"/>
<dbReference type="Gene3D" id="1.10.150.650">
    <property type="match status" value="1"/>
</dbReference>
<dbReference type="Pfam" id="PF02811">
    <property type="entry name" value="PHP"/>
    <property type="match status" value="1"/>
</dbReference>
<reference evidence="4" key="1">
    <citation type="journal article" date="2016" name="Nat. Biotechnol.">
        <title>Sequencing wild and cultivated cassava and related species reveals extensive interspecific hybridization and genetic diversity.</title>
        <authorList>
            <person name="Bredeson J.V."/>
            <person name="Lyons J.B."/>
            <person name="Prochnik S.E."/>
            <person name="Wu G.A."/>
            <person name="Ha C.M."/>
            <person name="Edsinger-Gonzales E."/>
            <person name="Grimwood J."/>
            <person name="Schmutz J."/>
            <person name="Rabbi I.Y."/>
            <person name="Egesi C."/>
            <person name="Nauluvula P."/>
            <person name="Lebot V."/>
            <person name="Ndunguru J."/>
            <person name="Mkamilo G."/>
            <person name="Bart R.S."/>
            <person name="Setter T.L."/>
            <person name="Gleadow R.M."/>
            <person name="Kulakow P."/>
            <person name="Ferguson M.E."/>
            <person name="Rounsley S."/>
            <person name="Rokhsar D.S."/>
        </authorList>
    </citation>
    <scope>NUCLEOTIDE SEQUENCE [LARGE SCALE GENOMIC DNA]</scope>
    <source>
        <strain evidence="4">cv. AM560-2</strain>
    </source>
</reference>
<accession>A0A2C9UND5</accession>
<dbReference type="InterPro" id="IPR004013">
    <property type="entry name" value="PHP_dom"/>
</dbReference>
<evidence type="ECO:0000259" key="2">
    <source>
        <dbReference type="SMART" id="SM00481"/>
    </source>
</evidence>
<dbReference type="InterPro" id="IPR016195">
    <property type="entry name" value="Pol/histidinol_Pase-like"/>
</dbReference>
<dbReference type="SUPFAM" id="SSF89550">
    <property type="entry name" value="PHP domain-like"/>
    <property type="match status" value="1"/>
</dbReference>
<dbReference type="GO" id="GO:0004534">
    <property type="term" value="F:5'-3' RNA exonuclease activity"/>
    <property type="evidence" value="ECO:0000318"/>
    <property type="project" value="GO_Central"/>
</dbReference>
<dbReference type="Gramene" id="Manes.14G166700.1.v8.1">
    <property type="protein sequence ID" value="Manes.14G166700.1.v8.1.CDS"/>
    <property type="gene ID" value="Manes.14G166700.v8.1"/>
</dbReference>
<dbReference type="GO" id="GO:0035312">
    <property type="term" value="F:5'-3' DNA exonuclease activity"/>
    <property type="evidence" value="ECO:0000318"/>
    <property type="project" value="GO_Central"/>
</dbReference>
<dbReference type="CDD" id="cd07438">
    <property type="entry name" value="PHP_HisPPase_AMP"/>
    <property type="match status" value="1"/>
</dbReference>
<dbReference type="OrthoDB" id="16564at2759"/>
<organism evidence="3 4">
    <name type="scientific">Manihot esculenta</name>
    <name type="common">Cassava</name>
    <name type="synonym">Jatropha manihot</name>
    <dbReference type="NCBI Taxonomy" id="3983"/>
    <lineage>
        <taxon>Eukaryota</taxon>
        <taxon>Viridiplantae</taxon>
        <taxon>Streptophyta</taxon>
        <taxon>Embryophyta</taxon>
        <taxon>Tracheophyta</taxon>
        <taxon>Spermatophyta</taxon>
        <taxon>Magnoliopsida</taxon>
        <taxon>eudicotyledons</taxon>
        <taxon>Gunneridae</taxon>
        <taxon>Pentapetalae</taxon>
        <taxon>rosids</taxon>
        <taxon>fabids</taxon>
        <taxon>Malpighiales</taxon>
        <taxon>Euphorbiaceae</taxon>
        <taxon>Crotonoideae</taxon>
        <taxon>Manihoteae</taxon>
        <taxon>Manihot</taxon>
    </lineage>
</organism>
<name>A0A2C9UND5_MANES</name>
<feature type="domain" description="Polymerase/histidinol phosphatase N-terminal" evidence="2">
    <location>
        <begin position="84"/>
        <end position="149"/>
    </location>
</feature>
<dbReference type="InterPro" id="IPR003141">
    <property type="entry name" value="Pol/His_phosphatase_N"/>
</dbReference>
<dbReference type="SMART" id="SM00481">
    <property type="entry name" value="POLIIIAc"/>
    <property type="match status" value="1"/>
</dbReference>
<evidence type="ECO:0000313" key="4">
    <source>
        <dbReference type="Proteomes" id="UP000091857"/>
    </source>
</evidence>
<dbReference type="PANTHER" id="PTHR42924">
    <property type="entry name" value="EXONUCLEASE"/>
    <property type="match status" value="1"/>
</dbReference>
<keyword evidence="4" id="KW-1185">Reference proteome</keyword>
<dbReference type="EMBL" id="CM004400">
    <property type="protein sequence ID" value="OAY32107.1"/>
    <property type="molecule type" value="Genomic_DNA"/>
</dbReference>
<dbReference type="Proteomes" id="UP000091857">
    <property type="component" value="Chromosome 14"/>
</dbReference>
<feature type="compositionally biased region" description="Basic residues" evidence="1">
    <location>
        <begin position="16"/>
        <end position="31"/>
    </location>
</feature>
<gene>
    <name evidence="3" type="ORF">MANES_14G166700v8</name>
</gene>
<dbReference type="Gene3D" id="3.20.20.140">
    <property type="entry name" value="Metal-dependent hydrolases"/>
    <property type="match status" value="1"/>
</dbReference>
<comment type="caution">
    <text evidence="3">The sequence shown here is derived from an EMBL/GenBank/DDBJ whole genome shotgun (WGS) entry which is preliminary data.</text>
</comment>